<reference evidence="1" key="1">
    <citation type="journal article" date="2015" name="Nature">
        <title>Complex archaea that bridge the gap between prokaryotes and eukaryotes.</title>
        <authorList>
            <person name="Spang A."/>
            <person name="Saw J.H."/>
            <person name="Jorgensen S.L."/>
            <person name="Zaremba-Niedzwiedzka K."/>
            <person name="Martijn J."/>
            <person name="Lind A.E."/>
            <person name="van Eijk R."/>
            <person name="Schleper C."/>
            <person name="Guy L."/>
            <person name="Ettema T.J."/>
        </authorList>
    </citation>
    <scope>NUCLEOTIDE SEQUENCE</scope>
</reference>
<accession>A0A0F9EQX7</accession>
<protein>
    <submittedName>
        <fullName evidence="1">Uncharacterized protein</fullName>
    </submittedName>
</protein>
<name>A0A0F9EQX7_9ZZZZ</name>
<proteinExistence type="predicted"/>
<organism evidence="1">
    <name type="scientific">marine sediment metagenome</name>
    <dbReference type="NCBI Taxonomy" id="412755"/>
    <lineage>
        <taxon>unclassified sequences</taxon>
        <taxon>metagenomes</taxon>
        <taxon>ecological metagenomes</taxon>
    </lineage>
</organism>
<gene>
    <name evidence="1" type="ORF">LCGC14_2122490</name>
</gene>
<dbReference type="AlphaFoldDB" id="A0A0F9EQX7"/>
<sequence>MDKLEQVKLLPKNTFYLYRRRVNKTEYWRKGIVKFAYSFLPIHVADFSRVAFFNSDMGKKFDTPKRVIACFGKPKTKSKKH</sequence>
<evidence type="ECO:0000313" key="1">
    <source>
        <dbReference type="EMBL" id="KKL68686.1"/>
    </source>
</evidence>
<comment type="caution">
    <text evidence="1">The sequence shown here is derived from an EMBL/GenBank/DDBJ whole genome shotgun (WGS) entry which is preliminary data.</text>
</comment>
<dbReference type="EMBL" id="LAZR01026455">
    <property type="protein sequence ID" value="KKL68686.1"/>
    <property type="molecule type" value="Genomic_DNA"/>
</dbReference>